<dbReference type="EMBL" id="LT841358">
    <property type="protein sequence ID" value="SMH71356.1"/>
    <property type="molecule type" value="Genomic_DNA"/>
</dbReference>
<proteinExistence type="predicted"/>
<keyword evidence="1" id="KW-0472">Membrane</keyword>
<dbReference type="Proteomes" id="UP000230607">
    <property type="component" value="Chromosome 1"/>
</dbReference>
<organism evidence="2 3">
    <name type="scientific">Candidatus Nitrosotalea okcheonensis</name>
    <dbReference type="NCBI Taxonomy" id="1903276"/>
    <lineage>
        <taxon>Archaea</taxon>
        <taxon>Nitrososphaerota</taxon>
        <taxon>Nitrososphaeria</taxon>
        <taxon>Nitrosotaleales</taxon>
        <taxon>Nitrosotaleaceae</taxon>
        <taxon>Nitrosotalea</taxon>
    </lineage>
</organism>
<evidence type="ECO:0000313" key="3">
    <source>
        <dbReference type="Proteomes" id="UP000230607"/>
    </source>
</evidence>
<dbReference type="AlphaFoldDB" id="A0A2H1FF07"/>
<evidence type="ECO:0000256" key="1">
    <source>
        <dbReference type="SAM" id="Phobius"/>
    </source>
</evidence>
<evidence type="ECO:0000313" key="2">
    <source>
        <dbReference type="EMBL" id="SMH71356.1"/>
    </source>
</evidence>
<keyword evidence="1" id="KW-0812">Transmembrane</keyword>
<name>A0A2H1FF07_9ARCH</name>
<reference evidence="3" key="1">
    <citation type="submission" date="2017-03" db="EMBL/GenBank/DDBJ databases">
        <authorList>
            <person name="Herbold C."/>
        </authorList>
    </citation>
    <scope>NUCLEOTIDE SEQUENCE [LARGE SCALE GENOMIC DNA]</scope>
</reference>
<accession>A0A2H1FF07</accession>
<gene>
    <name evidence="2" type="ORF">NCS_11163</name>
</gene>
<keyword evidence="1" id="KW-1133">Transmembrane helix</keyword>
<keyword evidence="3" id="KW-1185">Reference proteome</keyword>
<feature type="transmembrane region" description="Helical" evidence="1">
    <location>
        <begin position="20"/>
        <end position="39"/>
    </location>
</feature>
<protein>
    <submittedName>
        <fullName evidence="2">Uncharacterized protein</fullName>
    </submittedName>
</protein>
<sequence length="121" mass="13458">MASLTTKVIITAKIIINTDLLKIGFFFTIMGATLSAISITMKLKMNIENESNSILSHHYFKNLVLVFIRTLVYSQTQSPHLYPKMKMGSAGFEPTTSGTQNPNHAKLDHDPDVICTKMSPI</sequence>